<proteinExistence type="predicted"/>
<dbReference type="GO" id="GO:0005737">
    <property type="term" value="C:cytoplasm"/>
    <property type="evidence" value="ECO:0007669"/>
    <property type="project" value="InterPro"/>
</dbReference>
<evidence type="ECO:0000256" key="7">
    <source>
        <dbReference type="ARBA" id="ARBA00022833"/>
    </source>
</evidence>
<keyword evidence="5" id="KW-0378">Hydrolase</keyword>
<dbReference type="EMBL" id="UINC01205952">
    <property type="protein sequence ID" value="SVE27358.1"/>
    <property type="molecule type" value="Genomic_DNA"/>
</dbReference>
<dbReference type="InterPro" id="IPR013108">
    <property type="entry name" value="Amidohydro_3"/>
</dbReference>
<keyword evidence="4" id="KW-0479">Metal-binding</keyword>
<evidence type="ECO:0000256" key="4">
    <source>
        <dbReference type="ARBA" id="ARBA00022723"/>
    </source>
</evidence>
<evidence type="ECO:0000256" key="8">
    <source>
        <dbReference type="ARBA" id="ARBA00023004"/>
    </source>
</evidence>
<protein>
    <recommendedName>
        <fullName evidence="2">imidazolonepropionase</fullName>
        <ecNumber evidence="2">3.5.2.7</ecNumber>
    </recommendedName>
</protein>
<feature type="domain" description="Amidohydrolase 3" evidence="9">
    <location>
        <begin position="36"/>
        <end position="81"/>
    </location>
</feature>
<evidence type="ECO:0000256" key="1">
    <source>
        <dbReference type="ARBA" id="ARBA00005023"/>
    </source>
</evidence>
<dbReference type="Gene3D" id="3.20.20.140">
    <property type="entry name" value="Metal-dependent hydrolases"/>
    <property type="match status" value="1"/>
</dbReference>
<keyword evidence="3" id="KW-0963">Cytoplasm</keyword>
<feature type="non-terminal residue" evidence="10">
    <location>
        <position position="1"/>
    </location>
</feature>
<reference evidence="10" key="1">
    <citation type="submission" date="2018-05" db="EMBL/GenBank/DDBJ databases">
        <authorList>
            <person name="Lanie J.A."/>
            <person name="Ng W.-L."/>
            <person name="Kazmierczak K.M."/>
            <person name="Andrzejewski T.M."/>
            <person name="Davidsen T.M."/>
            <person name="Wayne K.J."/>
            <person name="Tettelin H."/>
            <person name="Glass J.I."/>
            <person name="Rusch D."/>
            <person name="Podicherti R."/>
            <person name="Tsui H.-C.T."/>
            <person name="Winkler M.E."/>
        </authorList>
    </citation>
    <scope>NUCLEOTIDE SEQUENCE</scope>
</reference>
<comment type="pathway">
    <text evidence="1">Amino-acid degradation.</text>
</comment>
<dbReference type="Gene3D" id="2.30.40.10">
    <property type="entry name" value="Urease, subunit C, domain 1"/>
    <property type="match status" value="1"/>
</dbReference>
<evidence type="ECO:0000256" key="6">
    <source>
        <dbReference type="ARBA" id="ARBA00022808"/>
    </source>
</evidence>
<dbReference type="SUPFAM" id="SSF51556">
    <property type="entry name" value="Metallo-dependent hydrolases"/>
    <property type="match status" value="1"/>
</dbReference>
<dbReference type="GO" id="GO:0019556">
    <property type="term" value="P:L-histidine catabolic process to glutamate and formamide"/>
    <property type="evidence" value="ECO:0007669"/>
    <property type="project" value="InterPro"/>
</dbReference>
<dbReference type="Pfam" id="PF07969">
    <property type="entry name" value="Amidohydro_3"/>
    <property type="match status" value="1"/>
</dbReference>
<dbReference type="GO" id="GO:0046872">
    <property type="term" value="F:metal ion binding"/>
    <property type="evidence" value="ECO:0007669"/>
    <property type="project" value="UniProtKB-KW"/>
</dbReference>
<accession>A0A383C6Z9</accession>
<dbReference type="EC" id="3.5.2.7" evidence="2"/>
<keyword evidence="7" id="KW-0862">Zinc</keyword>
<dbReference type="GO" id="GO:0050480">
    <property type="term" value="F:imidazolonepropionase activity"/>
    <property type="evidence" value="ECO:0007669"/>
    <property type="project" value="UniProtKB-EC"/>
</dbReference>
<dbReference type="AlphaFoldDB" id="A0A383C6Z9"/>
<dbReference type="PANTHER" id="PTHR42752">
    <property type="entry name" value="IMIDAZOLONEPROPIONASE"/>
    <property type="match status" value="1"/>
</dbReference>
<keyword evidence="6" id="KW-0369">Histidine metabolism</keyword>
<dbReference type="PANTHER" id="PTHR42752:SF1">
    <property type="entry name" value="IMIDAZOLONEPROPIONASE-RELATED"/>
    <property type="match status" value="1"/>
</dbReference>
<keyword evidence="8" id="KW-0408">Iron</keyword>
<evidence type="ECO:0000256" key="2">
    <source>
        <dbReference type="ARBA" id="ARBA00012864"/>
    </source>
</evidence>
<dbReference type="InterPro" id="IPR005920">
    <property type="entry name" value="HutI"/>
</dbReference>
<dbReference type="SUPFAM" id="SSF51338">
    <property type="entry name" value="Composite domain of metallo-dependent hydrolases"/>
    <property type="match status" value="1"/>
</dbReference>
<evidence type="ECO:0000256" key="5">
    <source>
        <dbReference type="ARBA" id="ARBA00022801"/>
    </source>
</evidence>
<evidence type="ECO:0000313" key="10">
    <source>
        <dbReference type="EMBL" id="SVE27358.1"/>
    </source>
</evidence>
<evidence type="ECO:0000256" key="3">
    <source>
        <dbReference type="ARBA" id="ARBA00022490"/>
    </source>
</evidence>
<sequence>VDVTRDAVLVIEAGKLVATGSRDDVEIPKSDNTVSIDLGGRAVVPGLVDSHTHVVFGGGRMDEMARRSRGETYEEVAEAGGGIVNSVRGIADNSVSDLVEESMGRIRTMISRGTTTWEIKTGYGLEPNL</sequence>
<dbReference type="InterPro" id="IPR011059">
    <property type="entry name" value="Metal-dep_hydrolase_composite"/>
</dbReference>
<organism evidence="10">
    <name type="scientific">marine metagenome</name>
    <dbReference type="NCBI Taxonomy" id="408172"/>
    <lineage>
        <taxon>unclassified sequences</taxon>
        <taxon>metagenomes</taxon>
        <taxon>ecological metagenomes</taxon>
    </lineage>
</organism>
<gene>
    <name evidence="10" type="ORF">METZ01_LOCUS480212</name>
</gene>
<dbReference type="InterPro" id="IPR032466">
    <property type="entry name" value="Metal_Hydrolase"/>
</dbReference>
<evidence type="ECO:0000259" key="9">
    <source>
        <dbReference type="Pfam" id="PF07969"/>
    </source>
</evidence>
<name>A0A383C6Z9_9ZZZZ</name>
<feature type="non-terminal residue" evidence="10">
    <location>
        <position position="129"/>
    </location>
</feature>